<dbReference type="InterPro" id="IPR036396">
    <property type="entry name" value="Cyt_P450_sf"/>
</dbReference>
<dbReference type="GO" id="GO:0016705">
    <property type="term" value="F:oxidoreductase activity, acting on paired donors, with incorporation or reduction of molecular oxygen"/>
    <property type="evidence" value="ECO:0007669"/>
    <property type="project" value="InterPro"/>
</dbReference>
<dbReference type="SUPFAM" id="SSF48264">
    <property type="entry name" value="Cytochrome P450"/>
    <property type="match status" value="1"/>
</dbReference>
<evidence type="ECO:0008006" key="3">
    <source>
        <dbReference type="Google" id="ProtNLM"/>
    </source>
</evidence>
<dbReference type="AlphaFoldDB" id="A0A4Z0YHP1"/>
<dbReference type="Pfam" id="PF00067">
    <property type="entry name" value="p450"/>
    <property type="match status" value="1"/>
</dbReference>
<dbReference type="OrthoDB" id="1470350at2759"/>
<evidence type="ECO:0000313" key="2">
    <source>
        <dbReference type="Proteomes" id="UP000297716"/>
    </source>
</evidence>
<organism evidence="1 2">
    <name type="scientific">Xylaria hypoxylon</name>
    <dbReference type="NCBI Taxonomy" id="37992"/>
    <lineage>
        <taxon>Eukaryota</taxon>
        <taxon>Fungi</taxon>
        <taxon>Dikarya</taxon>
        <taxon>Ascomycota</taxon>
        <taxon>Pezizomycotina</taxon>
        <taxon>Sordariomycetes</taxon>
        <taxon>Xylariomycetidae</taxon>
        <taxon>Xylariales</taxon>
        <taxon>Xylariaceae</taxon>
        <taxon>Xylaria</taxon>
    </lineage>
</organism>
<dbReference type="InterPro" id="IPR001128">
    <property type="entry name" value="Cyt_P450"/>
</dbReference>
<keyword evidence="2" id="KW-1185">Reference proteome</keyword>
<dbReference type="GO" id="GO:0020037">
    <property type="term" value="F:heme binding"/>
    <property type="evidence" value="ECO:0007669"/>
    <property type="project" value="InterPro"/>
</dbReference>
<evidence type="ECO:0000313" key="1">
    <source>
        <dbReference type="EMBL" id="TGJ78263.1"/>
    </source>
</evidence>
<comment type="caution">
    <text evidence="1">The sequence shown here is derived from an EMBL/GenBank/DDBJ whole genome shotgun (WGS) entry which is preliminary data.</text>
</comment>
<dbReference type="STRING" id="37992.A0A4Z0YHP1"/>
<gene>
    <name evidence="1" type="ORF">E0Z10_g10503</name>
</gene>
<dbReference type="GO" id="GO:0004497">
    <property type="term" value="F:monooxygenase activity"/>
    <property type="evidence" value="ECO:0007669"/>
    <property type="project" value="InterPro"/>
</dbReference>
<name>A0A4Z0YHP1_9PEZI</name>
<dbReference type="GO" id="GO:0005506">
    <property type="term" value="F:iron ion binding"/>
    <property type="evidence" value="ECO:0007669"/>
    <property type="project" value="InterPro"/>
</dbReference>
<dbReference type="EMBL" id="SKBN01000423">
    <property type="protein sequence ID" value="TGJ78263.1"/>
    <property type="molecule type" value="Genomic_DNA"/>
</dbReference>
<proteinExistence type="predicted"/>
<protein>
    <recommendedName>
        <fullName evidence="3">Cytochrome P450</fullName>
    </recommendedName>
</protein>
<dbReference type="InterPro" id="IPR053007">
    <property type="entry name" value="CYP450_monoxygenase_sec-met"/>
</dbReference>
<dbReference type="PANTHER" id="PTHR47582">
    <property type="entry name" value="P450, PUTATIVE (EUROFUNG)-RELATED"/>
    <property type="match status" value="1"/>
</dbReference>
<dbReference type="PANTHER" id="PTHR47582:SF1">
    <property type="entry name" value="P450, PUTATIVE (EUROFUNG)-RELATED"/>
    <property type="match status" value="1"/>
</dbReference>
<dbReference type="Proteomes" id="UP000297716">
    <property type="component" value="Unassembled WGS sequence"/>
</dbReference>
<accession>A0A4Z0YHP1</accession>
<reference evidence="1 2" key="1">
    <citation type="submission" date="2019-03" db="EMBL/GenBank/DDBJ databases">
        <title>Draft genome sequence of Xylaria hypoxylon DSM 108379, a ubiquitous saprotrophic-parasitic fungi on hardwood.</title>
        <authorList>
            <person name="Buettner E."/>
            <person name="Leonhardt S."/>
            <person name="Gebauer A.M."/>
            <person name="Liers C."/>
            <person name="Hofrichter M."/>
            <person name="Kellner H."/>
        </authorList>
    </citation>
    <scope>NUCLEOTIDE SEQUENCE [LARGE SCALE GENOMIC DNA]</scope>
    <source>
        <strain evidence="1 2">DSM 108379</strain>
    </source>
</reference>
<dbReference type="Gene3D" id="1.10.630.10">
    <property type="entry name" value="Cytochrome P450"/>
    <property type="match status" value="1"/>
</dbReference>
<sequence length="536" mass="59781">MAHLFLTDWLHRHDGIFFRLTTSLLVIVSLAYLTEFVRGLGDDPREPKRLRPRLPLIGHILGSLRHGPAYYASTSTRTDEAMYAIDLLNVKMYVTKDIRLLPLIAKAHKILSFAPFVKVSAEKIAGNSKPACDLFNGPLLHDYSHSIKMTLSPGRPLDEMNMRTAQSSVLEIESLASAEKGKTILLLEWVRHAVIQATSHGIFGAEHPFLDLKVEKAFWDWQAHLPAHMAGLDLLGRADKAREIIHRSFIKYCSALPPDVSKVVYERQHILRDGGMSLGDAAKQESSFCVAMFGNTVPTLYWTIYDLFSRPSLLAEVREEIKRAAVSEVTEKSEGAGASQFVLDVAALKTKCPLLLSSFQEVQRTHSIHANIRKVITDTLLDDGRYLLRKGNYCLIPSPSVHESTLIWGESAASFDPYRFMTKNVRDRSQGDSKSRIPSPSSFLGWGTPPHLCPARQYAATETFAMVALLILQVDLVPSRNDGQWEKHPAADTGGLVSVFNPKHEVEVEVKPREAAIRKWTLNMGESKVRIALASG</sequence>
<dbReference type="CDD" id="cd11040">
    <property type="entry name" value="CYP7_CYP8-like"/>
    <property type="match status" value="1"/>
</dbReference>